<keyword evidence="1" id="KW-0479">Metal-binding</keyword>
<name>A0A1U7JKI2_9HYPH</name>
<reference evidence="3 4" key="1">
    <citation type="submission" date="2016-03" db="EMBL/GenBank/DDBJ databases">
        <title>Genome sequence of Nesiotobacter sp. nov., a moderately halophilic alphaproteobacterium isolated from the Yellow Sea, China.</title>
        <authorList>
            <person name="Zhang G."/>
            <person name="Zhang R."/>
        </authorList>
    </citation>
    <scope>NUCLEOTIDE SEQUENCE [LARGE SCALE GENOMIC DNA]</scope>
    <source>
        <strain evidence="3 4">WB1-6</strain>
    </source>
</reference>
<dbReference type="Gene3D" id="3.20.20.60">
    <property type="entry name" value="Phosphoenolpyruvate-binding domains"/>
    <property type="match status" value="1"/>
</dbReference>
<dbReference type="InterPro" id="IPR005000">
    <property type="entry name" value="Aldolase/citrate-lyase_domain"/>
</dbReference>
<organism evidence="3 4">
    <name type="scientific">Pseudovibrio exalbescens</name>
    <dbReference type="NCBI Taxonomy" id="197461"/>
    <lineage>
        <taxon>Bacteria</taxon>
        <taxon>Pseudomonadati</taxon>
        <taxon>Pseudomonadota</taxon>
        <taxon>Alphaproteobacteria</taxon>
        <taxon>Hyphomicrobiales</taxon>
        <taxon>Stappiaceae</taxon>
        <taxon>Pseudovibrio</taxon>
    </lineage>
</organism>
<comment type="caution">
    <text evidence="3">The sequence shown here is derived from an EMBL/GenBank/DDBJ whole genome shotgun (WGS) entry which is preliminary data.</text>
</comment>
<gene>
    <name evidence="3" type="ORF">A3843_02320</name>
</gene>
<dbReference type="AlphaFoldDB" id="A0A1U7JKI2"/>
<sequence>MTCLLRVYTPDSPLIHQGKIASNDIIVVDRDALQNGNTASYQGACQNLFLAADTADDQELLNLVQECTLDSLCGIYTGGLVTATDVQRLNTILSAVEAETGRPDQSLSILFELGSRPAAFSAVGNWPVTVATRITALTWCENTLKQAIGATSTRSSTGSYFSPFLTAQAQIVMAAAALEVPAFDTSHNAANPHEFQKWTQEARAMGFAGKAVTNESELRTVRQYFNRPS</sequence>
<evidence type="ECO:0000259" key="2">
    <source>
        <dbReference type="Pfam" id="PF03328"/>
    </source>
</evidence>
<dbReference type="EMBL" id="LVVZ01000005">
    <property type="protein sequence ID" value="OKL45202.1"/>
    <property type="molecule type" value="Genomic_DNA"/>
</dbReference>
<protein>
    <recommendedName>
        <fullName evidence="2">HpcH/HpaI aldolase/citrate lyase domain-containing protein</fullName>
    </recommendedName>
</protein>
<dbReference type="InterPro" id="IPR040442">
    <property type="entry name" value="Pyrv_kinase-like_dom_sf"/>
</dbReference>
<dbReference type="GO" id="GO:0003824">
    <property type="term" value="F:catalytic activity"/>
    <property type="evidence" value="ECO:0007669"/>
    <property type="project" value="InterPro"/>
</dbReference>
<dbReference type="Pfam" id="PF03328">
    <property type="entry name" value="HpcH_HpaI"/>
    <property type="match status" value="1"/>
</dbReference>
<evidence type="ECO:0000256" key="1">
    <source>
        <dbReference type="ARBA" id="ARBA00022723"/>
    </source>
</evidence>
<feature type="domain" description="HpcH/HpaI aldolase/citrate lyase" evidence="2">
    <location>
        <begin position="82"/>
        <end position="214"/>
    </location>
</feature>
<dbReference type="Proteomes" id="UP000185783">
    <property type="component" value="Unassembled WGS sequence"/>
</dbReference>
<dbReference type="RefSeq" id="WP_028480302.1">
    <property type="nucleotide sequence ID" value="NZ_LVVZ01000005.1"/>
</dbReference>
<evidence type="ECO:0000313" key="4">
    <source>
        <dbReference type="Proteomes" id="UP000185783"/>
    </source>
</evidence>
<dbReference type="SUPFAM" id="SSF51621">
    <property type="entry name" value="Phosphoenolpyruvate/pyruvate domain"/>
    <property type="match status" value="1"/>
</dbReference>
<dbReference type="GO" id="GO:0046872">
    <property type="term" value="F:metal ion binding"/>
    <property type="evidence" value="ECO:0007669"/>
    <property type="project" value="UniProtKB-KW"/>
</dbReference>
<dbReference type="InterPro" id="IPR015813">
    <property type="entry name" value="Pyrv/PenolPyrv_kinase-like_dom"/>
</dbReference>
<keyword evidence="4" id="KW-1185">Reference proteome</keyword>
<dbReference type="STRING" id="197461.A3843_02320"/>
<proteinExistence type="predicted"/>
<evidence type="ECO:0000313" key="3">
    <source>
        <dbReference type="EMBL" id="OKL45202.1"/>
    </source>
</evidence>
<accession>A0A1U7JKI2</accession>